<gene>
    <name evidence="1" type="ORF">LTT95_18565</name>
</gene>
<keyword evidence="2" id="KW-1185">Reference proteome</keyword>
<reference evidence="1" key="2">
    <citation type="journal article" date="2022" name="Syst. Appl. Microbiol.">
        <title>Physiological and genomic characterisation of Luteimonas fraxinea sp. nov., a bacterial species associated with trees tolerant to ash dieback.</title>
        <authorList>
            <person name="Ulrich K."/>
            <person name="Becker R."/>
            <person name="Behrendt U."/>
            <person name="Kube M."/>
            <person name="Schneck V."/>
            <person name="Ulrich A."/>
        </authorList>
    </citation>
    <scope>NUCLEOTIDE SEQUENCE</scope>
    <source>
        <strain evidence="1">A1P009</strain>
    </source>
</reference>
<dbReference type="EMBL" id="JAJQKU010000010">
    <property type="protein sequence ID" value="MCD9098934.1"/>
    <property type="molecule type" value="Genomic_DNA"/>
</dbReference>
<proteinExistence type="predicted"/>
<evidence type="ECO:0000313" key="1">
    <source>
        <dbReference type="EMBL" id="MCD9098934.1"/>
    </source>
</evidence>
<dbReference type="RefSeq" id="WP_232138370.1">
    <property type="nucleotide sequence ID" value="NZ_CP089507.1"/>
</dbReference>
<comment type="caution">
    <text evidence="1">The sequence shown here is derived from an EMBL/GenBank/DDBJ whole genome shotgun (WGS) entry which is preliminary data.</text>
</comment>
<protein>
    <submittedName>
        <fullName evidence="1">Uncharacterized protein</fullName>
    </submittedName>
</protein>
<dbReference type="Proteomes" id="UP001430360">
    <property type="component" value="Unassembled WGS sequence"/>
</dbReference>
<sequence>MSLDALLAEVDPRWHGAGEDALDDALLQRARSSRLGRRLLASALSDGPAAHLLAPSPEGFSVLVARWNRARLSGLHRDLGVLAYAPAIRAEVGRDAVKRIKTILGSSYLLALDRSVWDAKVDAPLQGRLASTLAEALAAGDAFGPRLFEALELQGRAELQVWARQREPALADWAQLVYPPVDLPSAHLPEKPLLVVHTHHQNRAVAA</sequence>
<organism evidence="1 2">
    <name type="scientific">Luteimonas fraxinea</name>
    <dbReference type="NCBI Taxonomy" id="2901869"/>
    <lineage>
        <taxon>Bacteria</taxon>
        <taxon>Pseudomonadati</taxon>
        <taxon>Pseudomonadota</taxon>
        <taxon>Gammaproteobacteria</taxon>
        <taxon>Lysobacterales</taxon>
        <taxon>Lysobacteraceae</taxon>
        <taxon>Luteimonas</taxon>
    </lineage>
</organism>
<accession>A0ABS8UI42</accession>
<name>A0ABS8UI42_9GAMM</name>
<evidence type="ECO:0000313" key="2">
    <source>
        <dbReference type="Proteomes" id="UP001430360"/>
    </source>
</evidence>
<reference evidence="1" key="1">
    <citation type="submission" date="2021-12" db="EMBL/GenBank/DDBJ databases">
        <authorList>
            <person name="Ulrich A."/>
        </authorList>
    </citation>
    <scope>NUCLEOTIDE SEQUENCE</scope>
    <source>
        <strain evidence="1">A1P009</strain>
    </source>
</reference>